<reference evidence="4" key="3">
    <citation type="submission" date="2019-03" db="EMBL/GenBank/DDBJ databases">
        <authorList>
            <person name="Whitman W."/>
            <person name="Huntemann M."/>
            <person name="Clum A."/>
            <person name="Pillay M."/>
            <person name="Palaniappan K."/>
            <person name="Varghese N."/>
            <person name="Mikhailova N."/>
            <person name="Stamatis D."/>
            <person name="Reddy T."/>
            <person name="Daum C."/>
            <person name="Shapiro N."/>
            <person name="Ivanova N."/>
            <person name="Kyrpides N."/>
            <person name="Woyke T."/>
        </authorList>
    </citation>
    <scope>NUCLEOTIDE SEQUENCE</scope>
    <source>
        <strain evidence="4">P5626</strain>
    </source>
</reference>
<protein>
    <submittedName>
        <fullName evidence="4">CBS domain protein</fullName>
    </submittedName>
    <submittedName>
        <fullName evidence="5">CBS domain-containing protein</fullName>
    </submittedName>
</protein>
<dbReference type="AlphaFoldDB" id="A0A4Y7UD68"/>
<dbReference type="PROSITE" id="PS51371">
    <property type="entry name" value="CBS"/>
    <property type="match status" value="1"/>
</dbReference>
<dbReference type="InterPro" id="IPR046342">
    <property type="entry name" value="CBS_dom_sf"/>
</dbReference>
<sequence length="335" mass="39317">MPRQEFIDLVNKVKKEGKPERLTIRTLLWAFGHYEKRTSGNVWRINEYLKKEKLIIVPNYQGGWVDQHVELKEMDKARIKSGNESEEEKFDPINRLSVLKAAAQTPLSISRDADLEKAYHLMWKNDFSQLPVMNNDREILGIISWQSIAKGLIAKKNSNCVKDFMTNDYKILSEDTPLFEAIKEVIKIEMVFVKTRENKIKGPVTPFDLNEEFLEQIEPFILLEQIENFIRLILHDKIVLQDIIKLLNISDVSKKIESISDLTFGEYILIIENSENWNLLGLPFVRSDFTNELHEIRKIRNGVMHFHPDKISDVDLNHLRSMSKFLMDYIRNFNL</sequence>
<dbReference type="Gene3D" id="3.10.580.10">
    <property type="entry name" value="CBS-domain"/>
    <property type="match status" value="1"/>
</dbReference>
<gene>
    <name evidence="5" type="ORF">D0809_12650</name>
    <name evidence="4" type="ORF">EV142_10478</name>
</gene>
<evidence type="ECO:0000313" key="6">
    <source>
        <dbReference type="Proteomes" id="UP000295270"/>
    </source>
</evidence>
<organism evidence="5 7">
    <name type="scientific">Flavobacterium circumlabens</name>
    <dbReference type="NCBI Taxonomy" id="2133765"/>
    <lineage>
        <taxon>Bacteria</taxon>
        <taxon>Pseudomonadati</taxon>
        <taxon>Bacteroidota</taxon>
        <taxon>Flavobacteriia</taxon>
        <taxon>Flavobacteriales</taxon>
        <taxon>Flavobacteriaceae</taxon>
        <taxon>Flavobacterium</taxon>
    </lineage>
</organism>
<evidence type="ECO:0000256" key="2">
    <source>
        <dbReference type="PROSITE-ProRule" id="PRU00703"/>
    </source>
</evidence>
<dbReference type="PANTHER" id="PTHR43080">
    <property type="entry name" value="CBS DOMAIN-CONTAINING PROTEIN CBSX3, MITOCHONDRIAL"/>
    <property type="match status" value="1"/>
</dbReference>
<proteinExistence type="predicted"/>
<reference evidence="4 6" key="1">
    <citation type="journal article" date="2015" name="Stand. Genomic Sci.">
        <title>Genomic Encyclopedia of Bacterial and Archaeal Type Strains, Phase III: the genomes of soil and plant-associated and newly described type strains.</title>
        <authorList>
            <person name="Whitman W.B."/>
            <person name="Woyke T."/>
            <person name="Klenk H.P."/>
            <person name="Zhou Y."/>
            <person name="Lilburn T.G."/>
            <person name="Beck B.J."/>
            <person name="De Vos P."/>
            <person name="Vandamme P."/>
            <person name="Eisen J.A."/>
            <person name="Garrity G."/>
            <person name="Hugenholtz P."/>
            <person name="Kyrpides N.C."/>
        </authorList>
    </citation>
    <scope>NUCLEOTIDE SEQUENCE [LARGE SCALE GENOMIC DNA]</scope>
    <source>
        <strain evidence="4 6">P5626</strain>
    </source>
</reference>
<dbReference type="PANTHER" id="PTHR43080:SF2">
    <property type="entry name" value="CBS DOMAIN-CONTAINING PROTEIN"/>
    <property type="match status" value="1"/>
</dbReference>
<comment type="caution">
    <text evidence="5">The sequence shown here is derived from an EMBL/GenBank/DDBJ whole genome shotgun (WGS) entry which is preliminary data.</text>
</comment>
<accession>A0A4Y7UD68</accession>
<keyword evidence="1 2" id="KW-0129">CBS domain</keyword>
<dbReference type="SUPFAM" id="SSF54631">
    <property type="entry name" value="CBS-domain pair"/>
    <property type="match status" value="1"/>
</dbReference>
<evidence type="ECO:0000313" key="4">
    <source>
        <dbReference type="EMBL" id="TCN57421.1"/>
    </source>
</evidence>
<reference evidence="5 7" key="2">
    <citation type="journal article" date="2018" name="Syst. Appl. Microbiol.">
        <title>Flavobacterium circumlabens sp. nov. and Flavobacterium cupreum sp. nov., two psychrotrophic species isolated from Antarctic environmental samples.</title>
        <authorList>
            <person name="Kralova S."/>
            <person name="Busse H.J."/>
            <person name="Svec P."/>
            <person name="Maslanova I."/>
            <person name="Stankova E."/>
            <person name="Bartak M."/>
            <person name="Sedlacek I."/>
        </authorList>
    </citation>
    <scope>NUCLEOTIDE SEQUENCE [LARGE SCALE GENOMIC DNA]</scope>
    <source>
        <strain evidence="5 7">CCM 8828</strain>
    </source>
</reference>
<dbReference type="EMBL" id="QWDN01000004">
    <property type="protein sequence ID" value="TEB43742.1"/>
    <property type="molecule type" value="Genomic_DNA"/>
</dbReference>
<name>A0A4Y7UD68_9FLAO</name>
<dbReference type="InterPro" id="IPR051257">
    <property type="entry name" value="Diverse_CBS-Domain"/>
</dbReference>
<keyword evidence="6" id="KW-1185">Reference proteome</keyword>
<dbReference type="Proteomes" id="UP000298340">
    <property type="component" value="Unassembled WGS sequence"/>
</dbReference>
<dbReference type="InterPro" id="IPR000644">
    <property type="entry name" value="CBS_dom"/>
</dbReference>
<evidence type="ECO:0000313" key="5">
    <source>
        <dbReference type="EMBL" id="TEB43742.1"/>
    </source>
</evidence>
<evidence type="ECO:0000313" key="7">
    <source>
        <dbReference type="Proteomes" id="UP000298340"/>
    </source>
</evidence>
<evidence type="ECO:0000259" key="3">
    <source>
        <dbReference type="PROSITE" id="PS51371"/>
    </source>
</evidence>
<evidence type="ECO:0000256" key="1">
    <source>
        <dbReference type="ARBA" id="ARBA00023122"/>
    </source>
</evidence>
<feature type="domain" description="CBS" evidence="3">
    <location>
        <begin position="102"/>
        <end position="159"/>
    </location>
</feature>
<dbReference type="EMBL" id="SLWA01000004">
    <property type="protein sequence ID" value="TCN57421.1"/>
    <property type="molecule type" value="Genomic_DNA"/>
</dbReference>
<dbReference type="CDD" id="cd02205">
    <property type="entry name" value="CBS_pair_SF"/>
    <property type="match status" value="1"/>
</dbReference>
<dbReference type="Pfam" id="PF00571">
    <property type="entry name" value="CBS"/>
    <property type="match status" value="2"/>
</dbReference>
<dbReference type="Proteomes" id="UP000295270">
    <property type="component" value="Unassembled WGS sequence"/>
</dbReference>